<name>A0A1X7GYG1_9BACI</name>
<protein>
    <submittedName>
        <fullName evidence="1">Uncharacterized protein</fullName>
    </submittedName>
</protein>
<reference evidence="1 2" key="1">
    <citation type="journal article" date="2015" name="PLoS ONE">
        <title>Genome Sequence of Bacillus endophyticus and Analysis of Its Companion Mechanism in the Ketogulonigenium vulgare-Bacillus Strain Consortium.</title>
        <authorList>
            <person name="Jia N."/>
            <person name="Du J."/>
            <person name="Ding M.Z."/>
            <person name="Gao F."/>
            <person name="Yuan Y.J."/>
        </authorList>
    </citation>
    <scope>NUCLEOTIDE SEQUENCE [LARGE SCALE GENOMIC DNA]</scope>
    <source>
        <strain evidence="1 2">Hbe603</strain>
        <plasmid evidence="2">pbeh1</plasmid>
    </source>
</reference>
<gene>
    <name evidence="1" type="ORF">BEH_24755</name>
</gene>
<keyword evidence="1" id="KW-0614">Plasmid</keyword>
<geneLocation type="plasmid" evidence="2">
    <name>pbeh1</name>
</geneLocation>
<organism evidence="1 2">
    <name type="scientific">Priestia filamentosa</name>
    <dbReference type="NCBI Taxonomy" id="1402861"/>
    <lineage>
        <taxon>Bacteria</taxon>
        <taxon>Bacillati</taxon>
        <taxon>Bacillota</taxon>
        <taxon>Bacilli</taxon>
        <taxon>Bacillales</taxon>
        <taxon>Bacillaceae</taxon>
        <taxon>Priestia</taxon>
    </lineage>
</organism>
<sequence length="186" mass="22190">MSKRSKRISLVFLGVIVLFILAMTWFYPYSFFSIYKTYSYQPDSVMTKEYKQDVDTFKQTSQIHFKNDLTSKRTKDILEIFEQDWLTHEKKSKMSIQELDTLLLGVKEARVTLLDLSTQENYSRKEREYLVDSIKSLIELEEKINDIRNGESKSRRTLNTQFHNLHTSFISNFKAFTTFYQVTQEQ</sequence>
<dbReference type="GeneID" id="93704475"/>
<accession>A0A1X7GYG1</accession>
<dbReference type="AlphaFoldDB" id="A0A1X7GYG1"/>
<dbReference type="OrthoDB" id="2967968at2"/>
<proteinExistence type="predicted"/>
<dbReference type="EMBL" id="CP015323">
    <property type="protein sequence ID" value="AWG44911.1"/>
    <property type="molecule type" value="Genomic_DNA"/>
</dbReference>
<dbReference type="Proteomes" id="UP000036202">
    <property type="component" value="Plasmid pbeh1"/>
</dbReference>
<dbReference type="RefSeq" id="WP_046218227.1">
    <property type="nucleotide sequence ID" value="NZ_CP015323.1"/>
</dbReference>
<dbReference type="KEGG" id="beo:BEH_24755"/>
<keyword evidence="2" id="KW-1185">Reference proteome</keyword>
<evidence type="ECO:0000313" key="2">
    <source>
        <dbReference type="Proteomes" id="UP000036202"/>
    </source>
</evidence>
<evidence type="ECO:0000313" key="1">
    <source>
        <dbReference type="EMBL" id="AWG44911.1"/>
    </source>
</evidence>
<accession>A0A2S1M0M2</accession>